<dbReference type="InterPro" id="IPR036318">
    <property type="entry name" value="FAD-bd_PCMH-like_sf"/>
</dbReference>
<evidence type="ECO:0000256" key="6">
    <source>
        <dbReference type="ARBA" id="ARBA00023122"/>
    </source>
</evidence>
<dbReference type="CDD" id="cd04590">
    <property type="entry name" value="CBS_pair_CorC_HlyC_assoc"/>
    <property type="match status" value="1"/>
</dbReference>
<dbReference type="SUPFAM" id="SSF54631">
    <property type="entry name" value="CBS-domain pair"/>
    <property type="match status" value="1"/>
</dbReference>
<comment type="subcellular location">
    <subcellularLocation>
        <location evidence="1">Membrane</location>
        <topology evidence="1">Multi-pass membrane protein</topology>
    </subcellularLocation>
</comment>
<keyword evidence="7 9" id="KW-0472">Membrane</keyword>
<comment type="caution">
    <text evidence="12">The sequence shown here is derived from an EMBL/GenBank/DDBJ whole genome shotgun (WGS) entry which is preliminary data.</text>
</comment>
<dbReference type="Pfam" id="PF01595">
    <property type="entry name" value="CNNM"/>
    <property type="match status" value="1"/>
</dbReference>
<dbReference type="GO" id="GO:0005886">
    <property type="term" value="C:plasma membrane"/>
    <property type="evidence" value="ECO:0007669"/>
    <property type="project" value="TreeGrafter"/>
</dbReference>
<dbReference type="InterPro" id="IPR044751">
    <property type="entry name" value="Ion_transp-like_CBS"/>
</dbReference>
<dbReference type="PANTHER" id="PTHR22777:SF17">
    <property type="entry name" value="UPF0053 PROTEIN SLL0260"/>
    <property type="match status" value="1"/>
</dbReference>
<dbReference type="GO" id="GO:0050660">
    <property type="term" value="F:flavin adenine dinucleotide binding"/>
    <property type="evidence" value="ECO:0007669"/>
    <property type="project" value="InterPro"/>
</dbReference>
<evidence type="ECO:0000256" key="7">
    <source>
        <dbReference type="ARBA" id="ARBA00023136"/>
    </source>
</evidence>
<proteinExistence type="inferred from homology"/>
<name>A0A9D2M399_9FIRM</name>
<reference evidence="12" key="1">
    <citation type="journal article" date="2021" name="PeerJ">
        <title>Extensive microbial diversity within the chicken gut microbiome revealed by metagenomics and culture.</title>
        <authorList>
            <person name="Gilroy R."/>
            <person name="Ravi A."/>
            <person name="Getino M."/>
            <person name="Pursley I."/>
            <person name="Horton D.L."/>
            <person name="Alikhan N.F."/>
            <person name="Baker D."/>
            <person name="Gharbi K."/>
            <person name="Hall N."/>
            <person name="Watson M."/>
            <person name="Adriaenssens E.M."/>
            <person name="Foster-Nyarko E."/>
            <person name="Jarju S."/>
            <person name="Secka A."/>
            <person name="Antonio M."/>
            <person name="Oren A."/>
            <person name="Chaudhuri R.R."/>
            <person name="La Ragione R."/>
            <person name="Hildebrand F."/>
            <person name="Pallen M.J."/>
        </authorList>
    </citation>
    <scope>NUCLEOTIDE SEQUENCE</scope>
    <source>
        <strain evidence="12">ChiBcec8-14828</strain>
    </source>
</reference>
<dbReference type="SUPFAM" id="SSF56176">
    <property type="entry name" value="FAD-binding/transporter-associated domain-like"/>
    <property type="match status" value="1"/>
</dbReference>
<dbReference type="PROSITE" id="PS51371">
    <property type="entry name" value="CBS"/>
    <property type="match status" value="2"/>
</dbReference>
<dbReference type="InterPro" id="IPR016169">
    <property type="entry name" value="FAD-bd_PCMH_sub2"/>
</dbReference>
<dbReference type="AlphaFoldDB" id="A0A9D2M399"/>
<evidence type="ECO:0000313" key="12">
    <source>
        <dbReference type="EMBL" id="HJB39854.1"/>
    </source>
</evidence>
<dbReference type="Pfam" id="PF03471">
    <property type="entry name" value="CorC_HlyC"/>
    <property type="match status" value="1"/>
</dbReference>
<sequence>MDTPGPSMIVAFVILLALSAFFSASETALASVNKIRLKTRADDGDRRAARVLRLSDDFDRTLSAILIGNNVVNIASASISTVFFTAVFGAQGAAVSTAVTAVLVLIFGEILPKSLAKDNAEAVAVMTSGPLEAIKTVLSPLVWFFVQMKRLFTGRRSNELNVQPSVTEEELKTIIDTVEEEGVLDRQETDIIQSAIDFNNITVQEILVPRVDMAAAEVNAPGSELVSLCLKQGYSRIPVYEDSIDNIIGVVHVKDMLAAVAERKPVVARELLREVKFVYRTKRISDLLAELRREKQHIAIVTDEHGGTMGLVTMEDILEELVGEIWDESDQAKTAICQLDENTWQVSGNTAPEDLFEEIGFHDKSFESEYSTVGGWALEILEHIPKEGETFHYKELDARILKVHDKRILQVEIVYHKPAPEESAQ</sequence>
<dbReference type="Proteomes" id="UP000824209">
    <property type="component" value="Unassembled WGS sequence"/>
</dbReference>
<evidence type="ECO:0000256" key="2">
    <source>
        <dbReference type="ARBA" id="ARBA00006337"/>
    </source>
</evidence>
<dbReference type="EMBL" id="DWYA01000052">
    <property type="protein sequence ID" value="HJB39854.1"/>
    <property type="molecule type" value="Genomic_DNA"/>
</dbReference>
<protein>
    <submittedName>
        <fullName evidence="12">Hemolysin family protein</fullName>
    </submittedName>
</protein>
<evidence type="ECO:0000313" key="13">
    <source>
        <dbReference type="Proteomes" id="UP000824209"/>
    </source>
</evidence>
<dbReference type="InterPro" id="IPR046342">
    <property type="entry name" value="CBS_dom_sf"/>
</dbReference>
<dbReference type="SMART" id="SM01091">
    <property type="entry name" value="CorC_HlyC"/>
    <property type="match status" value="1"/>
</dbReference>
<comment type="similarity">
    <text evidence="2">Belongs to the UPF0053 family.</text>
</comment>
<keyword evidence="6 8" id="KW-0129">CBS domain</keyword>
<dbReference type="InterPro" id="IPR002550">
    <property type="entry name" value="CNNM"/>
</dbReference>
<dbReference type="InterPro" id="IPR005170">
    <property type="entry name" value="Transptr-assoc_dom"/>
</dbReference>
<reference evidence="12" key="2">
    <citation type="submission" date="2021-04" db="EMBL/GenBank/DDBJ databases">
        <authorList>
            <person name="Gilroy R."/>
        </authorList>
    </citation>
    <scope>NUCLEOTIDE SEQUENCE</scope>
    <source>
        <strain evidence="12">ChiBcec8-14828</strain>
    </source>
</reference>
<evidence type="ECO:0000256" key="5">
    <source>
        <dbReference type="ARBA" id="ARBA00022989"/>
    </source>
</evidence>
<dbReference type="Pfam" id="PF00571">
    <property type="entry name" value="CBS"/>
    <property type="match status" value="2"/>
</dbReference>
<dbReference type="InterPro" id="IPR000644">
    <property type="entry name" value="CBS_dom"/>
</dbReference>
<feature type="domain" description="CBS" evidence="10">
    <location>
        <begin position="271"/>
        <end position="328"/>
    </location>
</feature>
<feature type="domain" description="CBS" evidence="10">
    <location>
        <begin position="207"/>
        <end position="266"/>
    </location>
</feature>
<feature type="domain" description="CNNM transmembrane" evidence="11">
    <location>
        <begin position="1"/>
        <end position="188"/>
    </location>
</feature>
<dbReference type="PANTHER" id="PTHR22777">
    <property type="entry name" value="HEMOLYSIN-RELATED"/>
    <property type="match status" value="1"/>
</dbReference>
<organism evidence="12 13">
    <name type="scientific">Candidatus Ruthenibacterium avium</name>
    <dbReference type="NCBI Taxonomy" id="2838751"/>
    <lineage>
        <taxon>Bacteria</taxon>
        <taxon>Bacillati</taxon>
        <taxon>Bacillota</taxon>
        <taxon>Clostridia</taxon>
        <taxon>Eubacteriales</taxon>
        <taxon>Oscillospiraceae</taxon>
        <taxon>Ruthenibacterium</taxon>
    </lineage>
</organism>
<keyword evidence="4" id="KW-0677">Repeat</keyword>
<evidence type="ECO:0000256" key="1">
    <source>
        <dbReference type="ARBA" id="ARBA00004141"/>
    </source>
</evidence>
<evidence type="ECO:0000259" key="11">
    <source>
        <dbReference type="PROSITE" id="PS51846"/>
    </source>
</evidence>
<evidence type="ECO:0000256" key="9">
    <source>
        <dbReference type="PROSITE-ProRule" id="PRU01193"/>
    </source>
</evidence>
<gene>
    <name evidence="12" type="ORF">H9943_05600</name>
</gene>
<keyword evidence="3 9" id="KW-0812">Transmembrane</keyword>
<dbReference type="PROSITE" id="PS51846">
    <property type="entry name" value="CNNM"/>
    <property type="match status" value="1"/>
</dbReference>
<evidence type="ECO:0000259" key="10">
    <source>
        <dbReference type="PROSITE" id="PS51371"/>
    </source>
</evidence>
<dbReference type="FunFam" id="3.10.580.10:FF:000002">
    <property type="entry name" value="Magnesium/cobalt efflux protein CorC"/>
    <property type="match status" value="1"/>
</dbReference>
<evidence type="ECO:0000256" key="4">
    <source>
        <dbReference type="ARBA" id="ARBA00022737"/>
    </source>
</evidence>
<keyword evidence="5 9" id="KW-1133">Transmembrane helix</keyword>
<evidence type="ECO:0000256" key="8">
    <source>
        <dbReference type="PROSITE-ProRule" id="PRU00703"/>
    </source>
</evidence>
<accession>A0A9D2M399</accession>
<dbReference type="Gene3D" id="3.10.580.10">
    <property type="entry name" value="CBS-domain"/>
    <property type="match status" value="1"/>
</dbReference>
<dbReference type="Gene3D" id="3.30.465.10">
    <property type="match status" value="1"/>
</dbReference>
<evidence type="ECO:0000256" key="3">
    <source>
        <dbReference type="ARBA" id="ARBA00022692"/>
    </source>
</evidence>